<evidence type="ECO:0000259" key="1">
    <source>
        <dbReference type="PROSITE" id="PS50097"/>
    </source>
</evidence>
<sequence>MSLRSWPLTLDLMDYIRIAICVCVAAFVCSQGRMPGFFAPLKLGPSVAAEIKEEDPPERDPKYYFQASTVVFRIDNTLFRIHENFLSSEENTLCSRIRQSRSPEIWLDGSSDARAIVLDDIPIEEFRSLLYYFYYERTHQLARELGEVEYLQELLAVSYRTRMPEIFEYASNRLSNLQPPLPPHQRVSLYLRYEDSLSERDWLYPAVAELLGQVEPLDSEQARQVGLELLQMIACMREDMDGDGTFR</sequence>
<dbReference type="EMBL" id="WIUZ02000014">
    <property type="protein sequence ID" value="KAF9781306.1"/>
    <property type="molecule type" value="Genomic_DNA"/>
</dbReference>
<dbReference type="PROSITE" id="PS50097">
    <property type="entry name" value="BTB"/>
    <property type="match status" value="1"/>
</dbReference>
<comment type="caution">
    <text evidence="2">The sequence shown here is derived from an EMBL/GenBank/DDBJ whole genome shotgun (WGS) entry which is preliminary data.</text>
</comment>
<reference evidence="2" key="1">
    <citation type="journal article" date="2020" name="Nat. Commun.">
        <title>Large-scale genome sequencing of mycorrhizal fungi provides insights into the early evolution of symbiotic traits.</title>
        <authorList>
            <person name="Miyauchi S."/>
            <person name="Kiss E."/>
            <person name="Kuo A."/>
            <person name="Drula E."/>
            <person name="Kohler A."/>
            <person name="Sanchez-Garcia M."/>
            <person name="Morin E."/>
            <person name="Andreopoulos B."/>
            <person name="Barry K.W."/>
            <person name="Bonito G."/>
            <person name="Buee M."/>
            <person name="Carver A."/>
            <person name="Chen C."/>
            <person name="Cichocki N."/>
            <person name="Clum A."/>
            <person name="Culley D."/>
            <person name="Crous P.W."/>
            <person name="Fauchery L."/>
            <person name="Girlanda M."/>
            <person name="Hayes R.D."/>
            <person name="Keri Z."/>
            <person name="LaButti K."/>
            <person name="Lipzen A."/>
            <person name="Lombard V."/>
            <person name="Magnuson J."/>
            <person name="Maillard F."/>
            <person name="Murat C."/>
            <person name="Nolan M."/>
            <person name="Ohm R.A."/>
            <person name="Pangilinan J."/>
            <person name="Pereira M.F."/>
            <person name="Perotto S."/>
            <person name="Peter M."/>
            <person name="Pfister S."/>
            <person name="Riley R."/>
            <person name="Sitrit Y."/>
            <person name="Stielow J.B."/>
            <person name="Szollosi G."/>
            <person name="Zifcakova L."/>
            <person name="Stursova M."/>
            <person name="Spatafora J.W."/>
            <person name="Tedersoo L."/>
            <person name="Vaario L.M."/>
            <person name="Yamada A."/>
            <person name="Yan M."/>
            <person name="Wang P."/>
            <person name="Xu J."/>
            <person name="Bruns T."/>
            <person name="Baldrian P."/>
            <person name="Vilgalys R."/>
            <person name="Dunand C."/>
            <person name="Henrissat B."/>
            <person name="Grigoriev I.V."/>
            <person name="Hibbett D."/>
            <person name="Nagy L.G."/>
            <person name="Martin F.M."/>
        </authorList>
    </citation>
    <scope>NUCLEOTIDE SEQUENCE</scope>
    <source>
        <strain evidence="2">UH-Tt-Lm1</strain>
    </source>
</reference>
<dbReference type="Pfam" id="PF00651">
    <property type="entry name" value="BTB"/>
    <property type="match status" value="1"/>
</dbReference>
<dbReference type="Proteomes" id="UP000736335">
    <property type="component" value="Unassembled WGS sequence"/>
</dbReference>
<name>A0A9P6H8J4_9AGAM</name>
<dbReference type="AlphaFoldDB" id="A0A9P6H8J4"/>
<dbReference type="InterPro" id="IPR011333">
    <property type="entry name" value="SKP1/BTB/POZ_sf"/>
</dbReference>
<dbReference type="Gene3D" id="3.30.710.10">
    <property type="entry name" value="Potassium Channel Kv1.1, Chain A"/>
    <property type="match status" value="1"/>
</dbReference>
<evidence type="ECO:0000313" key="2">
    <source>
        <dbReference type="EMBL" id="KAF9781306.1"/>
    </source>
</evidence>
<proteinExistence type="predicted"/>
<dbReference type="SMART" id="SM00225">
    <property type="entry name" value="BTB"/>
    <property type="match status" value="1"/>
</dbReference>
<gene>
    <name evidence="2" type="ORF">BJ322DRAFT_269031</name>
</gene>
<accession>A0A9P6H8J4</accession>
<protein>
    <recommendedName>
        <fullName evidence="1">BTB domain-containing protein</fullName>
    </recommendedName>
</protein>
<evidence type="ECO:0000313" key="3">
    <source>
        <dbReference type="Proteomes" id="UP000736335"/>
    </source>
</evidence>
<dbReference type="OrthoDB" id="2367075at2759"/>
<reference evidence="2" key="2">
    <citation type="submission" date="2020-11" db="EMBL/GenBank/DDBJ databases">
        <authorList>
            <consortium name="DOE Joint Genome Institute"/>
            <person name="Kuo A."/>
            <person name="Miyauchi S."/>
            <person name="Kiss E."/>
            <person name="Drula E."/>
            <person name="Kohler A."/>
            <person name="Sanchez-Garcia M."/>
            <person name="Andreopoulos B."/>
            <person name="Barry K.W."/>
            <person name="Bonito G."/>
            <person name="Buee M."/>
            <person name="Carver A."/>
            <person name="Chen C."/>
            <person name="Cichocki N."/>
            <person name="Clum A."/>
            <person name="Culley D."/>
            <person name="Crous P.W."/>
            <person name="Fauchery L."/>
            <person name="Girlanda M."/>
            <person name="Hayes R."/>
            <person name="Keri Z."/>
            <person name="Labutti K."/>
            <person name="Lipzen A."/>
            <person name="Lombard V."/>
            <person name="Magnuson J."/>
            <person name="Maillard F."/>
            <person name="Morin E."/>
            <person name="Murat C."/>
            <person name="Nolan M."/>
            <person name="Ohm R."/>
            <person name="Pangilinan J."/>
            <person name="Pereira M."/>
            <person name="Perotto S."/>
            <person name="Peter M."/>
            <person name="Riley R."/>
            <person name="Sitrit Y."/>
            <person name="Stielow B."/>
            <person name="Szollosi G."/>
            <person name="Zifcakova L."/>
            <person name="Stursova M."/>
            <person name="Spatafora J.W."/>
            <person name="Tedersoo L."/>
            <person name="Vaario L.-M."/>
            <person name="Yamada A."/>
            <person name="Yan M."/>
            <person name="Wang P."/>
            <person name="Xu J."/>
            <person name="Bruns T."/>
            <person name="Baldrian P."/>
            <person name="Vilgalys R."/>
            <person name="Henrissat B."/>
            <person name="Grigoriev I.V."/>
            <person name="Hibbett D."/>
            <person name="Nagy L.G."/>
            <person name="Martin F.M."/>
        </authorList>
    </citation>
    <scope>NUCLEOTIDE SEQUENCE</scope>
    <source>
        <strain evidence="2">UH-Tt-Lm1</strain>
    </source>
</reference>
<dbReference type="SUPFAM" id="SSF54695">
    <property type="entry name" value="POZ domain"/>
    <property type="match status" value="1"/>
</dbReference>
<organism evidence="2 3">
    <name type="scientific">Thelephora terrestris</name>
    <dbReference type="NCBI Taxonomy" id="56493"/>
    <lineage>
        <taxon>Eukaryota</taxon>
        <taxon>Fungi</taxon>
        <taxon>Dikarya</taxon>
        <taxon>Basidiomycota</taxon>
        <taxon>Agaricomycotina</taxon>
        <taxon>Agaricomycetes</taxon>
        <taxon>Thelephorales</taxon>
        <taxon>Thelephoraceae</taxon>
        <taxon>Thelephora</taxon>
    </lineage>
</organism>
<dbReference type="InterPro" id="IPR000210">
    <property type="entry name" value="BTB/POZ_dom"/>
</dbReference>
<keyword evidence="3" id="KW-1185">Reference proteome</keyword>
<feature type="domain" description="BTB" evidence="1">
    <location>
        <begin position="68"/>
        <end position="134"/>
    </location>
</feature>